<comment type="cofactor">
    <cofactor evidence="15">
        <name>[2Fe-2S] cluster</name>
        <dbReference type="ChEBI" id="CHEBI:190135"/>
    </cofactor>
</comment>
<dbReference type="PANTHER" id="PTHR43105">
    <property type="entry name" value="RESPIRATORY NITRATE REDUCTASE"/>
    <property type="match status" value="1"/>
</dbReference>
<dbReference type="AlphaFoldDB" id="A0A348AJ84"/>
<dbReference type="SMART" id="SM00929">
    <property type="entry name" value="NADH-G_4Fe-4S_3"/>
    <property type="match status" value="1"/>
</dbReference>
<dbReference type="KEGG" id="mana:MAMMFC1_01801"/>
<keyword evidence="8" id="KW-0677">Repeat</keyword>
<evidence type="ECO:0000313" key="21">
    <source>
        <dbReference type="Proteomes" id="UP000276437"/>
    </source>
</evidence>
<dbReference type="InterPro" id="IPR006963">
    <property type="entry name" value="Mopterin_OxRdtase_4Fe-4S_dom"/>
</dbReference>
<keyword evidence="12" id="KW-0411">Iron-sulfur</keyword>
<dbReference type="InterPro" id="IPR006478">
    <property type="entry name" value="Formate_DH_asu"/>
</dbReference>
<dbReference type="GO" id="GO:0051537">
    <property type="term" value="F:2 iron, 2 sulfur cluster binding"/>
    <property type="evidence" value="ECO:0007669"/>
    <property type="project" value="UniProtKB-KW"/>
</dbReference>
<protein>
    <submittedName>
        <fullName evidence="20">Putative formate dehydrogenase</fullName>
        <ecNumber evidence="20">1.17.1.9</ecNumber>
    </submittedName>
</protein>
<evidence type="ECO:0000256" key="7">
    <source>
        <dbReference type="ARBA" id="ARBA00022723"/>
    </source>
</evidence>
<keyword evidence="7" id="KW-0479">Metal-binding</keyword>
<feature type="domain" description="4Fe-4S His(Cys)3-ligated-type" evidence="19">
    <location>
        <begin position="80"/>
        <end position="119"/>
    </location>
</feature>
<dbReference type="PIRSF" id="PIRSF036643">
    <property type="entry name" value="FDH_alpha"/>
    <property type="match status" value="1"/>
</dbReference>
<dbReference type="PROSITE" id="PS51085">
    <property type="entry name" value="2FE2S_FER_2"/>
    <property type="match status" value="1"/>
</dbReference>
<dbReference type="GO" id="GO:0022904">
    <property type="term" value="P:respiratory electron transport chain"/>
    <property type="evidence" value="ECO:0007669"/>
    <property type="project" value="TreeGrafter"/>
</dbReference>
<dbReference type="GO" id="GO:0046872">
    <property type="term" value="F:metal ion binding"/>
    <property type="evidence" value="ECO:0007669"/>
    <property type="project" value="UniProtKB-KW"/>
</dbReference>
<dbReference type="PANTHER" id="PTHR43105:SF14">
    <property type="entry name" value="FORMATE DEHYDROGENASE H"/>
    <property type="match status" value="1"/>
</dbReference>
<evidence type="ECO:0000256" key="9">
    <source>
        <dbReference type="ARBA" id="ARBA00022967"/>
    </source>
</evidence>
<evidence type="ECO:0000256" key="8">
    <source>
        <dbReference type="ARBA" id="ARBA00022737"/>
    </source>
</evidence>
<proteinExistence type="inferred from homology"/>
<sequence>MEMITITVNGQPVQTHKGATVWEAARNAGIHIPTLCHLADLTPEGACRVCVVEVEGARGLSTACTCSVSEGMVVRTESPAIQEARKCVVELMLANHPPECLTCQRNQDCELQALAAQLGIREIRFEGAKRQFAVDDSNPFIVRDNNKCILCGRCVRVCQELQCCDTLDWTKRGFNTKISPAFDVAIAESNCMFCGTCVSACPVGALTEKNMHGAGTPDKKVKTTCPFCGVGCNYDLNVKDGKVIGVTSNLTSAVNGRLTCVKGRFGTDYVHSPERLTTPLIKKNGEFVAASWDEALDLVAAKFNEIKQAHGSDALAAISSARCVNEENYLMQKFMRAVIGTNNVDHCARVCHAPTVAGLAATFGSGASTNSINEISDDKVIFLIGGNPTEAHPVVGAKIRQACRKGAKLIVADPRKIELAAKADIFMQLKPGTDIALINGLMRIILKAGWHDQEFIKNCTTDFDKMAAVVEKYTPEYVEGITGVPQHLLLEAAKIYATAERAAIFYTLGITEHTCGTDNVMSLANLAMLTGNVGKLNAGVNPLRGQNNVQGSCDMGALPNVYSGYQKVTDPQAREKFEKAWGVKLPDKVGMMLPDMFDAAVSGKLKAMYVMGEDPVLTDGNTHHVHKGFESLEFLVVQNIFMTETGKLADVILPAASFAEKDGSFTNCERRVQRVRKAIEPIGDSRPDWEIIRDLSNKMGYSMSYTHASEIMDEMASLSPMFAGLSFERIDEKGLQWPVPDKEHPGTQYLHKDGNFTHGKGIFKAIEHQPPAEEPDAEYPLLLTTGRILYHYNITTAGYSKNLTAHRPEERVMIHPGDAKSLGISDQDTVTVSSRRGSVQAKAWVTSAVLPGGIWMSFHYPASPTNQITSGAYDKITKTYEYKACAAKVEKTAV</sequence>
<dbReference type="PROSITE" id="PS00551">
    <property type="entry name" value="MOLYBDOPTERIN_PROK_1"/>
    <property type="match status" value="1"/>
</dbReference>
<dbReference type="GO" id="GO:0043546">
    <property type="term" value="F:molybdopterin cofactor binding"/>
    <property type="evidence" value="ECO:0007669"/>
    <property type="project" value="InterPro"/>
</dbReference>
<gene>
    <name evidence="20" type="ORF">MAMMFC1_01801</name>
</gene>
<evidence type="ECO:0000259" key="16">
    <source>
        <dbReference type="PROSITE" id="PS51085"/>
    </source>
</evidence>
<comment type="similarity">
    <text evidence="4">In the C-terminal section; belongs to the prokaryotic molybdopterin-containing oxidoreductase family.</text>
</comment>
<dbReference type="PROSITE" id="PS51669">
    <property type="entry name" value="4FE4S_MOW_BIS_MGD"/>
    <property type="match status" value="1"/>
</dbReference>
<evidence type="ECO:0000256" key="13">
    <source>
        <dbReference type="ARBA" id="ARBA00023027"/>
    </source>
</evidence>
<feature type="domain" description="4Fe-4S ferredoxin-type" evidence="17">
    <location>
        <begin position="139"/>
        <end position="170"/>
    </location>
</feature>
<evidence type="ECO:0000256" key="2">
    <source>
        <dbReference type="ARBA" id="ARBA00004370"/>
    </source>
</evidence>
<dbReference type="Gene3D" id="3.40.228.10">
    <property type="entry name" value="Dimethylsulfoxide Reductase, domain 2"/>
    <property type="match status" value="1"/>
</dbReference>
<dbReference type="Pfam" id="PF13510">
    <property type="entry name" value="Fer2_4"/>
    <property type="match status" value="1"/>
</dbReference>
<dbReference type="EMBL" id="AP018449">
    <property type="protein sequence ID" value="BBB91132.1"/>
    <property type="molecule type" value="Genomic_DNA"/>
</dbReference>
<dbReference type="InterPro" id="IPR017896">
    <property type="entry name" value="4Fe4S_Fe-S-bd"/>
</dbReference>
<evidence type="ECO:0000259" key="17">
    <source>
        <dbReference type="PROSITE" id="PS51379"/>
    </source>
</evidence>
<dbReference type="Pfam" id="PF00384">
    <property type="entry name" value="Molybdopterin"/>
    <property type="match status" value="1"/>
</dbReference>
<feature type="domain" description="2Fe-2S ferredoxin-type" evidence="16">
    <location>
        <begin position="2"/>
        <end position="80"/>
    </location>
</feature>
<dbReference type="InterPro" id="IPR006656">
    <property type="entry name" value="Mopterin_OxRdtase"/>
</dbReference>
<evidence type="ECO:0000256" key="1">
    <source>
        <dbReference type="ARBA" id="ARBA00001966"/>
    </source>
</evidence>
<dbReference type="InterPro" id="IPR041924">
    <property type="entry name" value="Formate_Dh-H_N"/>
</dbReference>
<dbReference type="Pfam" id="PF01568">
    <property type="entry name" value="Molydop_binding"/>
    <property type="match status" value="1"/>
</dbReference>
<feature type="domain" description="4Fe-4S ferredoxin-type" evidence="17">
    <location>
        <begin position="182"/>
        <end position="211"/>
    </location>
</feature>
<dbReference type="Gene3D" id="2.40.40.20">
    <property type="match status" value="1"/>
</dbReference>
<name>A0A348AJ84_9FIRM</name>
<dbReference type="InterPro" id="IPR019574">
    <property type="entry name" value="NADH_UbQ_OxRdtase_Gsu_4Fe4S-bd"/>
</dbReference>
<evidence type="ECO:0000256" key="11">
    <source>
        <dbReference type="ARBA" id="ARBA00023004"/>
    </source>
</evidence>
<comment type="similarity">
    <text evidence="3">Belongs to the complex I 75 kDa subunit family.</text>
</comment>
<accession>A0A348AJ84</accession>
<dbReference type="SUPFAM" id="SSF50692">
    <property type="entry name" value="ADC-like"/>
    <property type="match status" value="1"/>
</dbReference>
<dbReference type="InterPro" id="IPR027467">
    <property type="entry name" value="MopterinOxRdtase_cofactor_BS"/>
</dbReference>
<dbReference type="CDD" id="cd02753">
    <property type="entry name" value="MopB_Formate-Dh-H"/>
    <property type="match status" value="1"/>
</dbReference>
<dbReference type="Pfam" id="PF04879">
    <property type="entry name" value="Molybdop_Fe4S4"/>
    <property type="match status" value="1"/>
</dbReference>
<keyword evidence="9" id="KW-1278">Translocase</keyword>
<dbReference type="PROSITE" id="PS51839">
    <property type="entry name" value="4FE4S_HC3"/>
    <property type="match status" value="1"/>
</dbReference>
<dbReference type="InterPro" id="IPR054351">
    <property type="entry name" value="NADH_UbQ_OxRdtase_ferredoxin"/>
</dbReference>
<dbReference type="NCBIfam" id="TIGR01591">
    <property type="entry name" value="Fdh-alpha"/>
    <property type="match status" value="1"/>
</dbReference>
<evidence type="ECO:0000256" key="6">
    <source>
        <dbReference type="ARBA" id="ARBA00022714"/>
    </source>
</evidence>
<dbReference type="InterPro" id="IPR009010">
    <property type="entry name" value="Asp_de-COase-like_dom_sf"/>
</dbReference>
<evidence type="ECO:0000256" key="15">
    <source>
        <dbReference type="ARBA" id="ARBA00034078"/>
    </source>
</evidence>
<reference evidence="20 21" key="1">
    <citation type="journal article" date="2018" name="Int. J. Syst. Evol. Microbiol.">
        <title>Methylomusa anaerophila gen. nov., sp. nov., an anaerobic methanol-utilizing bacterium isolated from a microbial fuel cell.</title>
        <authorList>
            <person name="Amano N."/>
            <person name="Yamamuro A."/>
            <person name="Miyahara M."/>
            <person name="Kouzuma A."/>
            <person name="Abe T."/>
            <person name="Watanabe K."/>
        </authorList>
    </citation>
    <scope>NUCLEOTIDE SEQUENCE [LARGE SCALE GENOMIC DNA]</scope>
    <source>
        <strain evidence="20 21">MMFC1</strain>
    </source>
</reference>
<evidence type="ECO:0000313" key="20">
    <source>
        <dbReference type="EMBL" id="BBB91132.1"/>
    </source>
</evidence>
<evidence type="ECO:0000256" key="5">
    <source>
        <dbReference type="ARBA" id="ARBA00022485"/>
    </source>
</evidence>
<dbReference type="Gene3D" id="3.40.50.740">
    <property type="match status" value="1"/>
</dbReference>
<evidence type="ECO:0000259" key="18">
    <source>
        <dbReference type="PROSITE" id="PS51669"/>
    </source>
</evidence>
<dbReference type="Pfam" id="PF10588">
    <property type="entry name" value="NADH-G_4Fe-4S_3"/>
    <property type="match status" value="1"/>
</dbReference>
<dbReference type="PROSITE" id="PS51379">
    <property type="entry name" value="4FE4S_FER_2"/>
    <property type="match status" value="2"/>
</dbReference>
<dbReference type="GO" id="GO:0051539">
    <property type="term" value="F:4 iron, 4 sulfur cluster binding"/>
    <property type="evidence" value="ECO:0007669"/>
    <property type="project" value="UniProtKB-KW"/>
</dbReference>
<dbReference type="InterPro" id="IPR036010">
    <property type="entry name" value="2Fe-2S_ferredoxin-like_sf"/>
</dbReference>
<dbReference type="FunFam" id="3.10.20.740:FF:000004">
    <property type="entry name" value="NADH-quinone oxidoreductase"/>
    <property type="match status" value="1"/>
</dbReference>
<dbReference type="Pfam" id="PF22117">
    <property type="entry name" value="Fer4_Nqo3"/>
    <property type="match status" value="1"/>
</dbReference>
<keyword evidence="21" id="KW-1185">Reference proteome</keyword>
<dbReference type="InterPro" id="IPR017900">
    <property type="entry name" value="4Fe4S_Fe_S_CS"/>
</dbReference>
<dbReference type="InterPro" id="IPR050123">
    <property type="entry name" value="Prok_molybdopt-oxidoreductase"/>
</dbReference>
<evidence type="ECO:0000256" key="14">
    <source>
        <dbReference type="ARBA" id="ARBA00023136"/>
    </source>
</evidence>
<keyword evidence="13" id="KW-0520">NAD</keyword>
<dbReference type="PROSITE" id="PS00932">
    <property type="entry name" value="MOLYBDOPTERIN_PROK_3"/>
    <property type="match status" value="1"/>
</dbReference>
<keyword evidence="10 20" id="KW-0560">Oxidoreductase</keyword>
<dbReference type="SUPFAM" id="SSF53706">
    <property type="entry name" value="Formate dehydrogenase/DMSO reductase, domains 1-3"/>
    <property type="match status" value="1"/>
</dbReference>
<dbReference type="FunFam" id="3.30.70.20:FF:000035">
    <property type="entry name" value="Iron hydrogenase 1"/>
    <property type="match status" value="1"/>
</dbReference>
<dbReference type="CDD" id="cd00207">
    <property type="entry name" value="fer2"/>
    <property type="match status" value="1"/>
</dbReference>
<dbReference type="RefSeq" id="WP_126308193.1">
    <property type="nucleotide sequence ID" value="NZ_AP018449.1"/>
</dbReference>
<dbReference type="SUPFAM" id="SSF54862">
    <property type="entry name" value="4Fe-4S ferredoxins"/>
    <property type="match status" value="1"/>
</dbReference>
<comment type="subcellular location">
    <subcellularLocation>
        <location evidence="2">Membrane</location>
    </subcellularLocation>
</comment>
<evidence type="ECO:0000256" key="12">
    <source>
        <dbReference type="ARBA" id="ARBA00023014"/>
    </source>
</evidence>
<dbReference type="SUPFAM" id="SSF54292">
    <property type="entry name" value="2Fe-2S ferredoxin-like"/>
    <property type="match status" value="1"/>
</dbReference>
<dbReference type="SMART" id="SM00926">
    <property type="entry name" value="Molybdop_Fe4S4"/>
    <property type="match status" value="1"/>
</dbReference>
<dbReference type="Gene3D" id="3.30.70.20">
    <property type="match status" value="1"/>
</dbReference>
<dbReference type="OrthoDB" id="9803192at2"/>
<dbReference type="InterPro" id="IPR006655">
    <property type="entry name" value="Mopterin_OxRdtase_prok_CS"/>
</dbReference>
<evidence type="ECO:0000256" key="4">
    <source>
        <dbReference type="ARBA" id="ARBA00007023"/>
    </source>
</evidence>
<evidence type="ECO:0000256" key="10">
    <source>
        <dbReference type="ARBA" id="ARBA00023002"/>
    </source>
</evidence>
<keyword evidence="11" id="KW-0408">Iron</keyword>
<evidence type="ECO:0000256" key="3">
    <source>
        <dbReference type="ARBA" id="ARBA00005404"/>
    </source>
</evidence>
<keyword evidence="14" id="KW-0472">Membrane</keyword>
<dbReference type="Proteomes" id="UP000276437">
    <property type="component" value="Chromosome"/>
</dbReference>
<keyword evidence="6" id="KW-0001">2Fe-2S</keyword>
<keyword evidence="5" id="KW-0004">4Fe-4S</keyword>
<dbReference type="GO" id="GO:0008863">
    <property type="term" value="F:formate dehydrogenase (NAD+) activity"/>
    <property type="evidence" value="ECO:0007669"/>
    <property type="project" value="UniProtKB-EC"/>
</dbReference>
<dbReference type="FunFam" id="3.40.228.10:FF:000002">
    <property type="entry name" value="Formate dehydrogenase subunit alpha"/>
    <property type="match status" value="1"/>
</dbReference>
<organism evidence="20 21">
    <name type="scientific">Methylomusa anaerophila</name>
    <dbReference type="NCBI Taxonomy" id="1930071"/>
    <lineage>
        <taxon>Bacteria</taxon>
        <taxon>Bacillati</taxon>
        <taxon>Bacillota</taxon>
        <taxon>Negativicutes</taxon>
        <taxon>Selenomonadales</taxon>
        <taxon>Sporomusaceae</taxon>
        <taxon>Methylomusa</taxon>
    </lineage>
</organism>
<comment type="cofactor">
    <cofactor evidence="1">
        <name>[4Fe-4S] cluster</name>
        <dbReference type="ChEBI" id="CHEBI:49883"/>
    </cofactor>
</comment>
<dbReference type="Gene3D" id="2.20.25.90">
    <property type="entry name" value="ADC-like domains"/>
    <property type="match status" value="1"/>
</dbReference>
<dbReference type="EC" id="1.17.1.9" evidence="20"/>
<dbReference type="InterPro" id="IPR006657">
    <property type="entry name" value="MoPterin_dinucl-bd_dom"/>
</dbReference>
<dbReference type="GO" id="GO:0015942">
    <property type="term" value="P:formate metabolic process"/>
    <property type="evidence" value="ECO:0007669"/>
    <property type="project" value="InterPro"/>
</dbReference>
<dbReference type="GO" id="GO:0003954">
    <property type="term" value="F:NADH dehydrogenase activity"/>
    <property type="evidence" value="ECO:0007669"/>
    <property type="project" value="TreeGrafter"/>
</dbReference>
<dbReference type="InterPro" id="IPR001041">
    <property type="entry name" value="2Fe-2S_ferredoxin-type"/>
</dbReference>
<evidence type="ECO:0000259" key="19">
    <source>
        <dbReference type="PROSITE" id="PS51839"/>
    </source>
</evidence>
<feature type="domain" description="4Fe-4S Mo/W bis-MGD-type" evidence="18">
    <location>
        <begin position="218"/>
        <end position="274"/>
    </location>
</feature>
<dbReference type="GO" id="GO:0016020">
    <property type="term" value="C:membrane"/>
    <property type="evidence" value="ECO:0007669"/>
    <property type="project" value="UniProtKB-SubCell"/>
</dbReference>
<dbReference type="Gene3D" id="3.10.20.740">
    <property type="match status" value="1"/>
</dbReference>
<dbReference type="PROSITE" id="PS00198">
    <property type="entry name" value="4FE4S_FER_1"/>
    <property type="match status" value="1"/>
</dbReference>